<feature type="transmembrane region" description="Helical" evidence="1">
    <location>
        <begin position="20"/>
        <end position="43"/>
    </location>
</feature>
<protein>
    <submittedName>
        <fullName evidence="3">Nitrogen fixation regulatory protein</fullName>
    </submittedName>
</protein>
<feature type="transmembrane region" description="Helical" evidence="1">
    <location>
        <begin position="55"/>
        <end position="74"/>
    </location>
</feature>
<name>A0A1J5TPR7_9ZZZZ</name>
<dbReference type="CDD" id="cd00130">
    <property type="entry name" value="PAS"/>
    <property type="match status" value="1"/>
</dbReference>
<dbReference type="PANTHER" id="PTHR46663:SF3">
    <property type="entry name" value="SLL0267 PROTEIN"/>
    <property type="match status" value="1"/>
</dbReference>
<sequence length="202" mass="23507">MPYSLFASKKKPDGENHQSVARLLAVLIGSVFFIEVVVMDLVLSFTHLSKLGESLLDATLLSLLLFPIFYYLVFRPLVRNIAERKRVEADLRIAAVAFEIKDPSLITDAKANIIRANQKFLDKTGYRLDEIVGQNPRIFKSGLHDRKYYEKLWKHLLEEGTWSGEIRIRTRENRILHPFWLTITAVKNERQETTHYIAIYNF</sequence>
<dbReference type="AlphaFoldDB" id="A0A1J5TPR7"/>
<dbReference type="InterPro" id="IPR035965">
    <property type="entry name" value="PAS-like_dom_sf"/>
</dbReference>
<accession>A0A1J5TPR7</accession>
<dbReference type="InterPro" id="IPR052163">
    <property type="entry name" value="DGC-Regulatory_Protein"/>
</dbReference>
<proteinExistence type="predicted"/>
<dbReference type="Pfam" id="PF13426">
    <property type="entry name" value="PAS_9"/>
    <property type="match status" value="1"/>
</dbReference>
<dbReference type="PANTHER" id="PTHR46663">
    <property type="entry name" value="DIGUANYLATE CYCLASE DGCT-RELATED"/>
    <property type="match status" value="1"/>
</dbReference>
<dbReference type="PROSITE" id="PS50112">
    <property type="entry name" value="PAS"/>
    <property type="match status" value="1"/>
</dbReference>
<dbReference type="InterPro" id="IPR000014">
    <property type="entry name" value="PAS"/>
</dbReference>
<comment type="caution">
    <text evidence="3">The sequence shown here is derived from an EMBL/GenBank/DDBJ whole genome shotgun (WGS) entry which is preliminary data.</text>
</comment>
<keyword evidence="1" id="KW-1133">Transmembrane helix</keyword>
<organism evidence="3">
    <name type="scientific">mine drainage metagenome</name>
    <dbReference type="NCBI Taxonomy" id="410659"/>
    <lineage>
        <taxon>unclassified sequences</taxon>
        <taxon>metagenomes</taxon>
        <taxon>ecological metagenomes</taxon>
    </lineage>
</organism>
<dbReference type="Gene3D" id="3.30.450.20">
    <property type="entry name" value="PAS domain"/>
    <property type="match status" value="1"/>
</dbReference>
<reference evidence="3" key="1">
    <citation type="submission" date="2016-10" db="EMBL/GenBank/DDBJ databases">
        <title>Sequence of Gallionella enrichment culture.</title>
        <authorList>
            <person name="Poehlein A."/>
            <person name="Muehling M."/>
            <person name="Daniel R."/>
        </authorList>
    </citation>
    <scope>NUCLEOTIDE SEQUENCE</scope>
</reference>
<gene>
    <name evidence="3" type="primary">nifL_4</name>
    <name evidence="3" type="ORF">GALL_51270</name>
</gene>
<dbReference type="SUPFAM" id="SSF55785">
    <property type="entry name" value="PYP-like sensor domain (PAS domain)"/>
    <property type="match status" value="1"/>
</dbReference>
<keyword evidence="1" id="KW-0472">Membrane</keyword>
<evidence type="ECO:0000313" key="3">
    <source>
        <dbReference type="EMBL" id="OIR13990.1"/>
    </source>
</evidence>
<feature type="domain" description="PAS" evidence="2">
    <location>
        <begin position="89"/>
        <end position="135"/>
    </location>
</feature>
<dbReference type="EMBL" id="MLJW01000013">
    <property type="protein sequence ID" value="OIR13990.1"/>
    <property type="molecule type" value="Genomic_DNA"/>
</dbReference>
<dbReference type="NCBIfam" id="TIGR00229">
    <property type="entry name" value="sensory_box"/>
    <property type="match status" value="1"/>
</dbReference>
<keyword evidence="1" id="KW-0812">Transmembrane</keyword>
<evidence type="ECO:0000256" key="1">
    <source>
        <dbReference type="SAM" id="Phobius"/>
    </source>
</evidence>
<evidence type="ECO:0000259" key="2">
    <source>
        <dbReference type="PROSITE" id="PS50112"/>
    </source>
</evidence>